<keyword evidence="2" id="KW-1133">Transmembrane helix</keyword>
<sequence length="195" mass="20763">MTPGATSTRSGAGRGRGSRHRDAGLALPAVMAVSAAVAALTAIWFESALTESRRTRALSDRLIAFHAADAALGACTAALLRGTARYSSAHASRGELQGEPHGQPQREPTMWQRMPALAHPDAFSPFADWPMAAQPPRCLIEAWPDADPPDGRAYLITARGVGAQASSAVWLQTQLAVRGGRVVAQRWRRVAALHR</sequence>
<gene>
    <name evidence="4" type="ORF">UA18_02850</name>
</gene>
<name>A0ABD7LKF9_9BURK</name>
<evidence type="ECO:0000259" key="3">
    <source>
        <dbReference type="Pfam" id="PF13681"/>
    </source>
</evidence>
<dbReference type="AlphaFoldDB" id="A0ABD7LKF9"/>
<dbReference type="EMBL" id="FKJW01000003">
    <property type="protein sequence ID" value="SAK21980.1"/>
    <property type="molecule type" value="Genomic_DNA"/>
</dbReference>
<keyword evidence="2" id="KW-0472">Membrane</keyword>
<feature type="domain" description="PilX/PilW C-terminal" evidence="3">
    <location>
        <begin position="75"/>
        <end position="173"/>
    </location>
</feature>
<reference evidence="4 5" key="1">
    <citation type="submission" date="2016-04" db="EMBL/GenBank/DDBJ databases">
        <authorList>
            <person name="Peeters C."/>
        </authorList>
    </citation>
    <scope>NUCLEOTIDE SEQUENCE [LARGE SCALE GENOMIC DNA]</scope>
    <source>
        <strain evidence="4">LMG 29311</strain>
    </source>
</reference>
<dbReference type="Proteomes" id="UP000196218">
    <property type="component" value="Unassembled WGS sequence"/>
</dbReference>
<dbReference type="Pfam" id="PF13681">
    <property type="entry name" value="PilX"/>
    <property type="match status" value="1"/>
</dbReference>
<feature type="transmembrane region" description="Helical" evidence="2">
    <location>
        <begin position="24"/>
        <end position="45"/>
    </location>
</feature>
<organism evidence="4 5">
    <name type="scientific">Burkholderia multivorans</name>
    <dbReference type="NCBI Taxonomy" id="87883"/>
    <lineage>
        <taxon>Bacteria</taxon>
        <taxon>Pseudomonadati</taxon>
        <taxon>Pseudomonadota</taxon>
        <taxon>Betaproteobacteria</taxon>
        <taxon>Burkholderiales</taxon>
        <taxon>Burkholderiaceae</taxon>
        <taxon>Burkholderia</taxon>
        <taxon>Burkholderia cepacia complex</taxon>
    </lineage>
</organism>
<proteinExistence type="predicted"/>
<comment type="caution">
    <text evidence="4">The sequence shown here is derived from an EMBL/GenBank/DDBJ whole genome shotgun (WGS) entry which is preliminary data.</text>
</comment>
<evidence type="ECO:0000256" key="1">
    <source>
        <dbReference type="SAM" id="MobiDB-lite"/>
    </source>
</evidence>
<accession>A0ABD7LKF9</accession>
<feature type="compositionally biased region" description="Low complexity" evidence="1">
    <location>
        <begin position="1"/>
        <end position="11"/>
    </location>
</feature>
<feature type="region of interest" description="Disordered" evidence="1">
    <location>
        <begin position="1"/>
        <end position="20"/>
    </location>
</feature>
<evidence type="ECO:0000313" key="5">
    <source>
        <dbReference type="Proteomes" id="UP000196218"/>
    </source>
</evidence>
<evidence type="ECO:0000256" key="2">
    <source>
        <dbReference type="SAM" id="Phobius"/>
    </source>
</evidence>
<keyword evidence="2" id="KW-0812">Transmembrane</keyword>
<dbReference type="InterPro" id="IPR025205">
    <property type="entry name" value="PilX/PilW_C"/>
</dbReference>
<protein>
    <recommendedName>
        <fullName evidence="3">PilX/PilW C-terminal domain-containing protein</fullName>
    </recommendedName>
</protein>
<evidence type="ECO:0000313" key="4">
    <source>
        <dbReference type="EMBL" id="SAK21980.1"/>
    </source>
</evidence>